<keyword evidence="3" id="KW-1185">Reference proteome</keyword>
<dbReference type="InterPro" id="IPR005135">
    <property type="entry name" value="Endo/exonuclease/phosphatase"/>
</dbReference>
<dbReference type="OMA" id="PFIEHET"/>
<dbReference type="OrthoDB" id="6509504at2759"/>
<dbReference type="VEuPathDB" id="VectorBase:HLOH_060051"/>
<evidence type="ECO:0000259" key="1">
    <source>
        <dbReference type="Pfam" id="PF14529"/>
    </source>
</evidence>
<comment type="caution">
    <text evidence="2">The sequence shown here is derived from an EMBL/GenBank/DDBJ whole genome shotgun (WGS) entry which is preliminary data.</text>
</comment>
<feature type="domain" description="Endonuclease/exonuclease/phosphatase" evidence="1">
    <location>
        <begin position="116"/>
        <end position="230"/>
    </location>
</feature>
<organism evidence="2 3">
    <name type="scientific">Haemaphysalis longicornis</name>
    <name type="common">Bush tick</name>
    <dbReference type="NCBI Taxonomy" id="44386"/>
    <lineage>
        <taxon>Eukaryota</taxon>
        <taxon>Metazoa</taxon>
        <taxon>Ecdysozoa</taxon>
        <taxon>Arthropoda</taxon>
        <taxon>Chelicerata</taxon>
        <taxon>Arachnida</taxon>
        <taxon>Acari</taxon>
        <taxon>Parasitiformes</taxon>
        <taxon>Ixodida</taxon>
        <taxon>Ixodoidea</taxon>
        <taxon>Ixodidae</taxon>
        <taxon>Haemaphysalinae</taxon>
        <taxon>Haemaphysalis</taxon>
    </lineage>
</organism>
<dbReference type="AlphaFoldDB" id="A0A9J6HD29"/>
<dbReference type="InterPro" id="IPR036691">
    <property type="entry name" value="Endo/exonu/phosph_ase_sf"/>
</dbReference>
<name>A0A9J6HD29_HAELO</name>
<evidence type="ECO:0000313" key="2">
    <source>
        <dbReference type="EMBL" id="KAH9384725.1"/>
    </source>
</evidence>
<gene>
    <name evidence="2" type="ORF">HPB48_026736</name>
</gene>
<evidence type="ECO:0000313" key="3">
    <source>
        <dbReference type="Proteomes" id="UP000821853"/>
    </source>
</evidence>
<sequence length="337" mass="38335">MGQDNRRPYSSIINWQWNCRSYRKKRDVLQQHLTAVGNDAVPDVIALQETYGISKLAGYRAFSPLDTVPASRPHHLVTTLVRRNIPVIQHAIGVEGADHVLVELVFTTGQRKSSVFILNTYSSPQQAHRFSKLFRRAADLAGHHSPLLFLGDFNAPHTAWGYGRNTAKGTRLWLDAQQERLTLLIDPMQPTRRGTSTTQDTTPDLTFIRNHHRSVTWTNTRVDLGSDHYILSIHLETPLCRPRAGVTQQLVDWPEFRKARLQGTELAQPIENISEWVVQLRQDVQHHTRPIPQEAQIQQADSRLLRLWEAKSSSSDGTVPDRVAGRSAVELYNFNAR</sequence>
<proteinExistence type="predicted"/>
<protein>
    <recommendedName>
        <fullName evidence="1">Endonuclease/exonuclease/phosphatase domain-containing protein</fullName>
    </recommendedName>
</protein>
<dbReference type="Gene3D" id="3.60.10.10">
    <property type="entry name" value="Endonuclease/exonuclease/phosphatase"/>
    <property type="match status" value="1"/>
</dbReference>
<reference evidence="2 3" key="1">
    <citation type="journal article" date="2020" name="Cell">
        <title>Large-Scale Comparative Analyses of Tick Genomes Elucidate Their Genetic Diversity and Vector Capacities.</title>
        <authorList>
            <consortium name="Tick Genome and Microbiome Consortium (TIGMIC)"/>
            <person name="Jia N."/>
            <person name="Wang J."/>
            <person name="Shi W."/>
            <person name="Du L."/>
            <person name="Sun Y."/>
            <person name="Zhan W."/>
            <person name="Jiang J.F."/>
            <person name="Wang Q."/>
            <person name="Zhang B."/>
            <person name="Ji P."/>
            <person name="Bell-Sakyi L."/>
            <person name="Cui X.M."/>
            <person name="Yuan T.T."/>
            <person name="Jiang B.G."/>
            <person name="Yang W.F."/>
            <person name="Lam T.T."/>
            <person name="Chang Q.C."/>
            <person name="Ding S.J."/>
            <person name="Wang X.J."/>
            <person name="Zhu J.G."/>
            <person name="Ruan X.D."/>
            <person name="Zhao L."/>
            <person name="Wei J.T."/>
            <person name="Ye R.Z."/>
            <person name="Que T.C."/>
            <person name="Du C.H."/>
            <person name="Zhou Y.H."/>
            <person name="Cheng J.X."/>
            <person name="Dai P.F."/>
            <person name="Guo W.B."/>
            <person name="Han X.H."/>
            <person name="Huang E.J."/>
            <person name="Li L.F."/>
            <person name="Wei W."/>
            <person name="Gao Y.C."/>
            <person name="Liu J.Z."/>
            <person name="Shao H.Z."/>
            <person name="Wang X."/>
            <person name="Wang C.C."/>
            <person name="Yang T.C."/>
            <person name="Huo Q.B."/>
            <person name="Li W."/>
            <person name="Chen H.Y."/>
            <person name="Chen S.E."/>
            <person name="Zhou L.G."/>
            <person name="Ni X.B."/>
            <person name="Tian J.H."/>
            <person name="Sheng Y."/>
            <person name="Liu T."/>
            <person name="Pan Y.S."/>
            <person name="Xia L.Y."/>
            <person name="Li J."/>
            <person name="Zhao F."/>
            <person name="Cao W.C."/>
        </authorList>
    </citation>
    <scope>NUCLEOTIDE SEQUENCE [LARGE SCALE GENOMIC DNA]</scope>
    <source>
        <strain evidence="2">HaeL-2018</strain>
    </source>
</reference>
<dbReference type="GO" id="GO:0003824">
    <property type="term" value="F:catalytic activity"/>
    <property type="evidence" value="ECO:0007669"/>
    <property type="project" value="InterPro"/>
</dbReference>
<dbReference type="Proteomes" id="UP000821853">
    <property type="component" value="Unassembled WGS sequence"/>
</dbReference>
<dbReference type="EMBL" id="JABSTR010002988">
    <property type="protein sequence ID" value="KAH9384725.1"/>
    <property type="molecule type" value="Genomic_DNA"/>
</dbReference>
<dbReference type="Pfam" id="PF14529">
    <property type="entry name" value="Exo_endo_phos_2"/>
    <property type="match status" value="1"/>
</dbReference>
<accession>A0A9J6HD29</accession>
<dbReference type="SUPFAM" id="SSF56219">
    <property type="entry name" value="DNase I-like"/>
    <property type="match status" value="1"/>
</dbReference>